<keyword evidence="11 14" id="KW-0520">NAD</keyword>
<keyword evidence="18" id="KW-1185">Reference proteome</keyword>
<dbReference type="SUPFAM" id="SSF53659">
    <property type="entry name" value="Isocitrate/Isopropylmalate dehydrogenase-like"/>
    <property type="match status" value="1"/>
</dbReference>
<evidence type="ECO:0000256" key="5">
    <source>
        <dbReference type="ARBA" id="ARBA00011738"/>
    </source>
</evidence>
<gene>
    <name evidence="14" type="primary">leuB</name>
    <name evidence="17" type="ORF">BIV18_00335</name>
</gene>
<dbReference type="GO" id="GO:0051287">
    <property type="term" value="F:NAD binding"/>
    <property type="evidence" value="ECO:0007669"/>
    <property type="project" value="InterPro"/>
</dbReference>
<comment type="catalytic activity">
    <reaction evidence="1 14 15">
        <text>(2R,3S)-3-isopropylmalate + NAD(+) = 4-methyl-2-oxopentanoate + CO2 + NADH</text>
        <dbReference type="Rhea" id="RHEA:32271"/>
        <dbReference type="ChEBI" id="CHEBI:16526"/>
        <dbReference type="ChEBI" id="CHEBI:17865"/>
        <dbReference type="ChEBI" id="CHEBI:35121"/>
        <dbReference type="ChEBI" id="CHEBI:57540"/>
        <dbReference type="ChEBI" id="CHEBI:57945"/>
        <dbReference type="EC" id="1.1.1.85"/>
    </reaction>
</comment>
<feature type="binding site" evidence="14">
    <location>
        <begin position="75"/>
        <end position="88"/>
    </location>
    <ligand>
        <name>NAD(+)</name>
        <dbReference type="ChEBI" id="CHEBI:57540"/>
    </ligand>
</feature>
<evidence type="ECO:0000256" key="15">
    <source>
        <dbReference type="RuleBase" id="RU004445"/>
    </source>
</evidence>
<sequence length="351" mass="39919">MKEILVLKGDGVGEEIINSALKVLEEISNKSDFKYNLNFAEIGGDAIDKYGDPFPEETKEMLKNKDAVLLGAVGGPKWDNIESDKRPEKGLLRLRKEMGVYINLRPAKIYEKLLDRSPIKNEIVKDLNILVVRELLGGIYFGKRDIYVEKGIRKAYDVEFYDEKEIKRIAKYAFIAARDRRKKLSLIDKANVLDSSKLWREVVKEVHEDFKDVELEFLYVDNASMQLIKNPRNFDVILTNNIFGDILSDELSEITGSIGLLPSASIGDSISLYEPIHGSALDIAGKNIVNPIATILSVAMMLKFSFNREDLAKEIEESVKKTIEKDILSFDLNKENYYTTKDITDEIIKNL</sequence>
<feature type="site" description="Important for catalysis" evidence="14">
    <location>
        <position position="189"/>
    </location>
</feature>
<dbReference type="InterPro" id="IPR024084">
    <property type="entry name" value="IsoPropMal-DH-like_dom"/>
</dbReference>
<evidence type="ECO:0000313" key="18">
    <source>
        <dbReference type="Proteomes" id="UP000187166"/>
    </source>
</evidence>
<proteinExistence type="inferred from homology"/>
<dbReference type="STRING" id="1465756.BIV18_00335"/>
<dbReference type="NCBIfam" id="TIGR00169">
    <property type="entry name" value="leuB"/>
    <property type="match status" value="1"/>
</dbReference>
<name>A0A1U7LXF9_9FIRM</name>
<evidence type="ECO:0000256" key="4">
    <source>
        <dbReference type="ARBA" id="ARBA00008319"/>
    </source>
</evidence>
<keyword evidence="8 14" id="KW-0479">Metal-binding</keyword>
<evidence type="ECO:0000256" key="3">
    <source>
        <dbReference type="ARBA" id="ARBA00004762"/>
    </source>
</evidence>
<evidence type="ECO:0000256" key="9">
    <source>
        <dbReference type="ARBA" id="ARBA00022842"/>
    </source>
</evidence>
<evidence type="ECO:0000259" key="16">
    <source>
        <dbReference type="SMART" id="SM01329"/>
    </source>
</evidence>
<feature type="binding site" evidence="14">
    <location>
        <position position="245"/>
    </location>
    <ligand>
        <name>Mg(2+)</name>
        <dbReference type="ChEBI" id="CHEBI:18420"/>
    </ligand>
</feature>
<keyword evidence="14" id="KW-0963">Cytoplasm</keyword>
<comment type="cofactor">
    <cofactor evidence="2">
        <name>Mn(2+)</name>
        <dbReference type="ChEBI" id="CHEBI:29035"/>
    </cofactor>
</comment>
<evidence type="ECO:0000256" key="13">
    <source>
        <dbReference type="ARBA" id="ARBA00023304"/>
    </source>
</evidence>
<dbReference type="Proteomes" id="UP000187166">
    <property type="component" value="Unassembled WGS sequence"/>
</dbReference>
<dbReference type="AlphaFoldDB" id="A0A1U7LXF9"/>
<dbReference type="GO" id="GO:0005829">
    <property type="term" value="C:cytosol"/>
    <property type="evidence" value="ECO:0007669"/>
    <property type="project" value="TreeGrafter"/>
</dbReference>
<evidence type="ECO:0000256" key="6">
    <source>
        <dbReference type="ARBA" id="ARBA00022430"/>
    </source>
</evidence>
<organism evidence="17 18">
    <name type="scientific">Peptoniphilus porci</name>
    <dbReference type="NCBI Taxonomy" id="2652280"/>
    <lineage>
        <taxon>Bacteria</taxon>
        <taxon>Bacillati</taxon>
        <taxon>Bacillota</taxon>
        <taxon>Tissierellia</taxon>
        <taxon>Tissierellales</taxon>
        <taxon>Peptoniphilaceae</taxon>
        <taxon>Peptoniphilus</taxon>
    </lineage>
</organism>
<protein>
    <recommendedName>
        <fullName evidence="14">3-isopropylmalate dehydrogenase</fullName>
        <ecNumber evidence="14">1.1.1.85</ecNumber>
    </recommendedName>
    <alternativeName>
        <fullName evidence="14">3-IPM-DH</fullName>
    </alternativeName>
    <alternativeName>
        <fullName evidence="14">Beta-IPM dehydrogenase</fullName>
        <shortName evidence="14">IMDH</shortName>
    </alternativeName>
</protein>
<dbReference type="Gene3D" id="3.40.718.10">
    <property type="entry name" value="Isopropylmalate Dehydrogenase"/>
    <property type="match status" value="1"/>
</dbReference>
<evidence type="ECO:0000256" key="8">
    <source>
        <dbReference type="ARBA" id="ARBA00022723"/>
    </source>
</evidence>
<dbReference type="PANTHER" id="PTHR42979:SF1">
    <property type="entry name" value="3-ISOPROPYLMALATE DEHYDROGENASE"/>
    <property type="match status" value="1"/>
</dbReference>
<dbReference type="EMBL" id="MJIH01000001">
    <property type="protein sequence ID" value="OLR64112.1"/>
    <property type="molecule type" value="Genomic_DNA"/>
</dbReference>
<feature type="binding site" evidence="14">
    <location>
        <position position="95"/>
    </location>
    <ligand>
        <name>substrate</name>
    </ligand>
</feature>
<dbReference type="EC" id="1.1.1.85" evidence="14"/>
<evidence type="ECO:0000256" key="12">
    <source>
        <dbReference type="ARBA" id="ARBA00023211"/>
    </source>
</evidence>
<feature type="binding site" evidence="14">
    <location>
        <position position="221"/>
    </location>
    <ligand>
        <name>Mg(2+)</name>
        <dbReference type="ChEBI" id="CHEBI:18420"/>
    </ligand>
</feature>
<comment type="subunit">
    <text evidence="5 14 15">Homodimer.</text>
</comment>
<accession>A0A1U7LXF9</accession>
<dbReference type="UniPathway" id="UPA00048">
    <property type="reaction ID" value="UER00072"/>
</dbReference>
<feature type="binding site" evidence="14">
    <location>
        <position position="221"/>
    </location>
    <ligand>
        <name>substrate</name>
    </ligand>
</feature>
<feature type="binding site" evidence="14">
    <location>
        <position position="249"/>
    </location>
    <ligand>
        <name>Mg(2+)</name>
        <dbReference type="ChEBI" id="CHEBI:18420"/>
    </ligand>
</feature>
<comment type="caution">
    <text evidence="14">Lacks conserved residue(s) required for the propagation of feature annotation.</text>
</comment>
<comment type="function">
    <text evidence="14 15">Catalyzes the oxidation of 3-carboxy-2-hydroxy-4-methylpentanoate (3-isopropylmalate) to 3-carboxy-4-methyl-2-oxopentanoate. The product decarboxylates to 4-methyl-2 oxopentanoate.</text>
</comment>
<evidence type="ECO:0000256" key="2">
    <source>
        <dbReference type="ARBA" id="ARBA00001936"/>
    </source>
</evidence>
<evidence type="ECO:0000313" key="17">
    <source>
        <dbReference type="EMBL" id="OLR64112.1"/>
    </source>
</evidence>
<dbReference type="GO" id="GO:0009098">
    <property type="term" value="P:L-leucine biosynthetic process"/>
    <property type="evidence" value="ECO:0007669"/>
    <property type="project" value="UniProtKB-UniRule"/>
</dbReference>
<dbReference type="GO" id="GO:0003862">
    <property type="term" value="F:3-isopropylmalate dehydrogenase activity"/>
    <property type="evidence" value="ECO:0007669"/>
    <property type="project" value="UniProtKB-UniRule"/>
</dbReference>
<keyword evidence="12 14" id="KW-0464">Manganese</keyword>
<comment type="cofactor">
    <cofactor evidence="14 15">
        <name>Mg(2+)</name>
        <dbReference type="ChEBI" id="CHEBI:18420"/>
    </cofactor>
    <cofactor evidence="14 15">
        <name>Mn(2+)</name>
        <dbReference type="ChEBI" id="CHEBI:29035"/>
    </cofactor>
    <text evidence="14 15">Binds 1 Mg(2+) or Mn(2+) ion per subunit.</text>
</comment>
<keyword evidence="10 14" id="KW-0560">Oxidoreductase</keyword>
<evidence type="ECO:0000256" key="7">
    <source>
        <dbReference type="ARBA" id="ARBA00022605"/>
    </source>
</evidence>
<comment type="caution">
    <text evidence="17">The sequence shown here is derived from an EMBL/GenBank/DDBJ whole genome shotgun (WGS) entry which is preliminary data.</text>
</comment>
<feature type="binding site" evidence="14">
    <location>
        <position position="133"/>
    </location>
    <ligand>
        <name>substrate</name>
    </ligand>
</feature>
<dbReference type="HAMAP" id="MF_01033">
    <property type="entry name" value="LeuB_type1"/>
    <property type="match status" value="1"/>
</dbReference>
<reference evidence="17 18" key="1">
    <citation type="journal article" date="2016" name="Appl. Environ. Microbiol.">
        <title>Function and Phylogeny of Bacterial Butyryl Coenzyme A:Acetate Transferases and Their Diversity in the Proximal Colon of Swine.</title>
        <authorList>
            <person name="Trachsel J."/>
            <person name="Bayles D.O."/>
            <person name="Looft T."/>
            <person name="Levine U.Y."/>
            <person name="Allen H.K."/>
        </authorList>
    </citation>
    <scope>NUCLEOTIDE SEQUENCE [LARGE SCALE GENOMIC DNA]</scope>
    <source>
        <strain evidence="17 18">35-6-1</strain>
    </source>
</reference>
<evidence type="ECO:0000256" key="1">
    <source>
        <dbReference type="ARBA" id="ARBA00000624"/>
    </source>
</evidence>
<feature type="binding site" evidence="14">
    <location>
        <position position="105"/>
    </location>
    <ligand>
        <name>substrate</name>
    </ligand>
</feature>
<dbReference type="PROSITE" id="PS00470">
    <property type="entry name" value="IDH_IMDH"/>
    <property type="match status" value="1"/>
</dbReference>
<dbReference type="GO" id="GO:0000287">
    <property type="term" value="F:magnesium ion binding"/>
    <property type="evidence" value="ECO:0007669"/>
    <property type="project" value="InterPro"/>
</dbReference>
<keyword evidence="13 14" id="KW-0100">Branched-chain amino acid biosynthesis</keyword>
<comment type="pathway">
    <text evidence="3 14 15">Amino-acid biosynthesis; L-leucine biosynthesis; L-leucine from 3-methyl-2-oxobutanoate: step 3/4.</text>
</comment>
<feature type="domain" description="Isopropylmalate dehydrogenase-like" evidence="16">
    <location>
        <begin position="3"/>
        <end position="347"/>
    </location>
</feature>
<feature type="site" description="Important for catalysis" evidence="14">
    <location>
        <position position="140"/>
    </location>
</feature>
<dbReference type="SMART" id="SM01329">
    <property type="entry name" value="Iso_dh"/>
    <property type="match status" value="1"/>
</dbReference>
<keyword evidence="6 14" id="KW-0432">Leucine biosynthesis</keyword>
<evidence type="ECO:0000256" key="10">
    <source>
        <dbReference type="ARBA" id="ARBA00023002"/>
    </source>
</evidence>
<comment type="subcellular location">
    <subcellularLocation>
        <location evidence="14">Cytoplasm</location>
    </subcellularLocation>
</comment>
<dbReference type="InterPro" id="IPR004429">
    <property type="entry name" value="Isopropylmalate_DH"/>
</dbReference>
<dbReference type="PANTHER" id="PTHR42979">
    <property type="entry name" value="3-ISOPROPYLMALATE DEHYDROGENASE"/>
    <property type="match status" value="1"/>
</dbReference>
<evidence type="ECO:0000256" key="11">
    <source>
        <dbReference type="ARBA" id="ARBA00023027"/>
    </source>
</evidence>
<dbReference type="Pfam" id="PF00180">
    <property type="entry name" value="Iso_dh"/>
    <property type="match status" value="1"/>
</dbReference>
<comment type="similarity">
    <text evidence="4 14">Belongs to the isocitrate and isopropylmalate dehydrogenases family. LeuB type 1 subfamily.</text>
</comment>
<evidence type="ECO:0000256" key="14">
    <source>
        <dbReference type="HAMAP-Rule" id="MF_01033"/>
    </source>
</evidence>
<keyword evidence="7 14" id="KW-0028">Amino-acid biosynthesis</keyword>
<keyword evidence="9 14" id="KW-0460">Magnesium</keyword>
<dbReference type="InterPro" id="IPR019818">
    <property type="entry name" value="IsoCit/isopropylmalate_DH_CS"/>
</dbReference>
<dbReference type="FunFam" id="3.40.718.10:FF:000006">
    <property type="entry name" value="3-isopropylmalate dehydrogenase"/>
    <property type="match status" value="1"/>
</dbReference>